<evidence type="ECO:0000256" key="2">
    <source>
        <dbReference type="SAM" id="SignalP"/>
    </source>
</evidence>
<feature type="region of interest" description="Disordered" evidence="1">
    <location>
        <begin position="24"/>
        <end position="127"/>
    </location>
</feature>
<gene>
    <name evidence="3" type="ORF">E5J99_13215</name>
</gene>
<evidence type="ECO:0000256" key="1">
    <source>
        <dbReference type="SAM" id="MobiDB-lite"/>
    </source>
</evidence>
<sequence>MKLTQRFVLTAVLATAASLTACDRSRTPGEDRQNINDFSSAPPARTIETDMDSVNNQQNVQPPSGKGSAPDQMQSADNGLNAATGTNTVGTTASDAGATRTVEKTTQVKGKDAAQTPSSSVPPPSVK</sequence>
<organism evidence="3 4">
    <name type="scientific">Hymenobacter elongatus</name>
    <dbReference type="NCBI Taxonomy" id="877208"/>
    <lineage>
        <taxon>Bacteria</taxon>
        <taxon>Pseudomonadati</taxon>
        <taxon>Bacteroidota</taxon>
        <taxon>Cytophagia</taxon>
        <taxon>Cytophagales</taxon>
        <taxon>Hymenobacteraceae</taxon>
        <taxon>Hymenobacter</taxon>
    </lineage>
</organism>
<feature type="compositionally biased region" description="Low complexity" evidence="1">
    <location>
        <begin position="78"/>
        <end position="93"/>
    </location>
</feature>
<dbReference type="RefSeq" id="WP_135498286.1">
    <property type="nucleotide sequence ID" value="NZ_SRLD01000025.1"/>
</dbReference>
<dbReference type="EMBL" id="SRLD01000025">
    <property type="protein sequence ID" value="TGE15164.1"/>
    <property type="molecule type" value="Genomic_DNA"/>
</dbReference>
<protein>
    <recommendedName>
        <fullName evidence="5">Lipoprotein</fullName>
    </recommendedName>
</protein>
<dbReference type="Proteomes" id="UP000297739">
    <property type="component" value="Unassembled WGS sequence"/>
</dbReference>
<keyword evidence="2" id="KW-0732">Signal</keyword>
<evidence type="ECO:0000313" key="4">
    <source>
        <dbReference type="Proteomes" id="UP000297739"/>
    </source>
</evidence>
<dbReference type="OrthoDB" id="885510at2"/>
<evidence type="ECO:0008006" key="5">
    <source>
        <dbReference type="Google" id="ProtNLM"/>
    </source>
</evidence>
<dbReference type="AlphaFoldDB" id="A0A4Z0PJQ7"/>
<evidence type="ECO:0000313" key="3">
    <source>
        <dbReference type="EMBL" id="TGE15164.1"/>
    </source>
</evidence>
<reference evidence="3 4" key="1">
    <citation type="submission" date="2019-04" db="EMBL/GenBank/DDBJ databases">
        <authorList>
            <person name="Feng G."/>
            <person name="Zhang J."/>
            <person name="Zhu H."/>
        </authorList>
    </citation>
    <scope>NUCLEOTIDE SEQUENCE [LARGE SCALE GENOMIC DNA]</scope>
    <source>
        <strain evidence="3 4">JCM 17223</strain>
    </source>
</reference>
<proteinExistence type="predicted"/>
<feature type="compositionally biased region" description="Basic and acidic residues" evidence="1">
    <location>
        <begin position="24"/>
        <end position="34"/>
    </location>
</feature>
<accession>A0A4Z0PJQ7</accession>
<name>A0A4Z0PJQ7_9BACT</name>
<keyword evidence="4" id="KW-1185">Reference proteome</keyword>
<feature type="chain" id="PRO_5021447762" description="Lipoprotein" evidence="2">
    <location>
        <begin position="22"/>
        <end position="127"/>
    </location>
</feature>
<comment type="caution">
    <text evidence="3">The sequence shown here is derived from an EMBL/GenBank/DDBJ whole genome shotgun (WGS) entry which is preliminary data.</text>
</comment>
<feature type="compositionally biased region" description="Polar residues" evidence="1">
    <location>
        <begin position="52"/>
        <end position="62"/>
    </location>
</feature>
<feature type="signal peptide" evidence="2">
    <location>
        <begin position="1"/>
        <end position="21"/>
    </location>
</feature>
<dbReference type="PROSITE" id="PS51257">
    <property type="entry name" value="PROKAR_LIPOPROTEIN"/>
    <property type="match status" value="1"/>
</dbReference>